<dbReference type="InterPro" id="IPR002197">
    <property type="entry name" value="HTH_Fis"/>
</dbReference>
<sequence length="654" mass="70682">MRDDPDRGDIEPACNEPGWLAPSIQRSHERSETYGLSTSMRPDYDVLSAADLALKREQSRILCAHAAPVMETLREQIANTQSMIVLTDAEGLILHSIGDAEFLKRAEKVALSPGANWAEARQGTNAIGTAIAELRPTVVHGDQHYLAANRFLTCSSVPIFDPYGELSGVLDVTGDHHSYHQHTMALAKMSVQLIENHLFATTFRTTLQISFHERPEFLGTLMEGIAAFTSDGRFLSANRSAQFQLGLTLAGLRAHTLSSLFGLTSAQLIDNVRASLGRHLSLSLRNGHSVCANVAFRHPPSMISDSSVTQPGTTVARPRPICEERAARPRLGHLETGDPQVAAVIAKVRKVIGKDIPLLITGETGTGKERLAQAIHNDSPRHAAPFVAVNCASIPESLIESELFGYEEGAFTGAKRKGAIGKILQAHGGTLFLDEIGDMPSPLQVRLLRVLQERVVNPLGSAKSIPVDVAIICATHRDLRDMIAQGSFREDLYYRLNGLVVKLPPLRDRTDLRTVVETLLREESLSRPSTPALSVSSDVMALFERCRWPGNFRQLGNLMRTAAAMVDEDGEIRIEHLPDDFLEDVQAAAPAAGPNSTPLPGARLQEVAALAIAAAVAKHGGNVSAAARALGVSRNTIYRKMLSAPDSDASDGDA</sequence>
<dbReference type="Pfam" id="PF01590">
    <property type="entry name" value="GAF"/>
    <property type="match status" value="1"/>
</dbReference>
<dbReference type="Gene3D" id="3.40.50.300">
    <property type="entry name" value="P-loop containing nucleotide triphosphate hydrolases"/>
    <property type="match status" value="1"/>
</dbReference>
<keyword evidence="2" id="KW-0067">ATP-binding</keyword>
<keyword evidence="3" id="KW-0805">Transcription regulation</keyword>
<evidence type="ECO:0000256" key="4">
    <source>
        <dbReference type="ARBA" id="ARBA00023125"/>
    </source>
</evidence>
<keyword evidence="5" id="KW-0804">Transcription</keyword>
<dbReference type="AlphaFoldDB" id="A0A4P8IVG5"/>
<evidence type="ECO:0000313" key="8">
    <source>
        <dbReference type="Proteomes" id="UP000298656"/>
    </source>
</evidence>
<feature type="domain" description="Sigma-54 factor interaction" evidence="6">
    <location>
        <begin position="334"/>
        <end position="564"/>
    </location>
</feature>
<dbReference type="SUPFAM" id="SSF55781">
    <property type="entry name" value="GAF domain-like"/>
    <property type="match status" value="1"/>
</dbReference>
<evidence type="ECO:0000313" key="7">
    <source>
        <dbReference type="EMBL" id="QCP49859.1"/>
    </source>
</evidence>
<dbReference type="GO" id="GO:0005524">
    <property type="term" value="F:ATP binding"/>
    <property type="evidence" value="ECO:0007669"/>
    <property type="project" value="UniProtKB-KW"/>
</dbReference>
<dbReference type="InterPro" id="IPR002078">
    <property type="entry name" value="Sigma_54_int"/>
</dbReference>
<dbReference type="EMBL" id="CP040077">
    <property type="protein sequence ID" value="QCP49859.1"/>
    <property type="molecule type" value="Genomic_DNA"/>
</dbReference>
<name>A0A4P8IVG5_9BURK</name>
<protein>
    <submittedName>
        <fullName evidence="7">Sigma-54-dependent Fis family transcriptional regulator</fullName>
    </submittedName>
</protein>
<accession>A0A4P8IVG5</accession>
<dbReference type="Proteomes" id="UP000298656">
    <property type="component" value="Chromosome 1"/>
</dbReference>
<dbReference type="SUPFAM" id="SSF46689">
    <property type="entry name" value="Homeodomain-like"/>
    <property type="match status" value="1"/>
</dbReference>
<dbReference type="PROSITE" id="PS00675">
    <property type="entry name" value="SIGMA54_INTERACT_1"/>
    <property type="match status" value="1"/>
</dbReference>
<dbReference type="Pfam" id="PF25601">
    <property type="entry name" value="AAA_lid_14"/>
    <property type="match status" value="1"/>
</dbReference>
<dbReference type="Gene3D" id="1.10.8.60">
    <property type="match status" value="1"/>
</dbReference>
<dbReference type="PANTHER" id="PTHR32071:SF77">
    <property type="entry name" value="TRANSCRIPTIONAL REGULATORY PROTEIN"/>
    <property type="match status" value="1"/>
</dbReference>
<dbReference type="SMART" id="SM00382">
    <property type="entry name" value="AAA"/>
    <property type="match status" value="1"/>
</dbReference>
<dbReference type="SUPFAM" id="SSF52540">
    <property type="entry name" value="P-loop containing nucleoside triphosphate hydrolases"/>
    <property type="match status" value="1"/>
</dbReference>
<dbReference type="GO" id="GO:0043565">
    <property type="term" value="F:sequence-specific DNA binding"/>
    <property type="evidence" value="ECO:0007669"/>
    <property type="project" value="InterPro"/>
</dbReference>
<reference evidence="7 8" key="1">
    <citation type="submission" date="2019-05" db="EMBL/GenBank/DDBJ databases">
        <title>Burkholderia sp. DHOD12, isolated from subtropical forest soil.</title>
        <authorList>
            <person name="Gao Z.-H."/>
            <person name="Qiu L.-H."/>
        </authorList>
    </citation>
    <scope>NUCLEOTIDE SEQUENCE [LARGE SCALE GENOMIC DNA]</scope>
    <source>
        <strain evidence="7 8">DHOD12</strain>
    </source>
</reference>
<dbReference type="InterPro" id="IPR009057">
    <property type="entry name" value="Homeodomain-like_sf"/>
</dbReference>
<dbReference type="PANTHER" id="PTHR32071">
    <property type="entry name" value="TRANSCRIPTIONAL REGULATORY PROTEIN"/>
    <property type="match status" value="1"/>
</dbReference>
<dbReference type="CDD" id="cd00009">
    <property type="entry name" value="AAA"/>
    <property type="match status" value="1"/>
</dbReference>
<dbReference type="PROSITE" id="PS00676">
    <property type="entry name" value="SIGMA54_INTERACT_2"/>
    <property type="match status" value="1"/>
</dbReference>
<keyword evidence="1" id="KW-0547">Nucleotide-binding</keyword>
<gene>
    <name evidence="7" type="ORF">FAZ95_12155</name>
</gene>
<dbReference type="OrthoDB" id="9761705at2"/>
<evidence type="ECO:0000256" key="3">
    <source>
        <dbReference type="ARBA" id="ARBA00023015"/>
    </source>
</evidence>
<dbReference type="InterPro" id="IPR025943">
    <property type="entry name" value="Sigma_54_int_dom_ATP-bd_2"/>
</dbReference>
<dbReference type="Pfam" id="PF00158">
    <property type="entry name" value="Sigma54_activat"/>
    <property type="match status" value="1"/>
</dbReference>
<dbReference type="Gene3D" id="1.10.10.60">
    <property type="entry name" value="Homeodomain-like"/>
    <property type="match status" value="1"/>
</dbReference>
<dbReference type="GO" id="GO:0006355">
    <property type="term" value="P:regulation of DNA-templated transcription"/>
    <property type="evidence" value="ECO:0007669"/>
    <property type="project" value="InterPro"/>
</dbReference>
<dbReference type="InterPro" id="IPR025662">
    <property type="entry name" value="Sigma_54_int_dom_ATP-bd_1"/>
</dbReference>
<dbReference type="FunFam" id="3.40.50.300:FF:000006">
    <property type="entry name" value="DNA-binding transcriptional regulator NtrC"/>
    <property type="match status" value="1"/>
</dbReference>
<evidence type="ECO:0000256" key="5">
    <source>
        <dbReference type="ARBA" id="ARBA00023163"/>
    </source>
</evidence>
<dbReference type="PROSITE" id="PS50045">
    <property type="entry name" value="SIGMA54_INTERACT_4"/>
    <property type="match status" value="1"/>
</dbReference>
<dbReference type="Pfam" id="PF02954">
    <property type="entry name" value="HTH_8"/>
    <property type="match status" value="1"/>
</dbReference>
<dbReference type="Gene3D" id="3.30.450.40">
    <property type="match status" value="1"/>
</dbReference>
<evidence type="ECO:0000256" key="1">
    <source>
        <dbReference type="ARBA" id="ARBA00022741"/>
    </source>
</evidence>
<dbReference type="InterPro" id="IPR003593">
    <property type="entry name" value="AAA+_ATPase"/>
</dbReference>
<dbReference type="RefSeq" id="WP_137332683.1">
    <property type="nucleotide sequence ID" value="NZ_CP040077.1"/>
</dbReference>
<keyword evidence="4" id="KW-0238">DNA-binding</keyword>
<organism evidence="7 8">
    <name type="scientific">Trinickia violacea</name>
    <dbReference type="NCBI Taxonomy" id="2571746"/>
    <lineage>
        <taxon>Bacteria</taxon>
        <taxon>Pseudomonadati</taxon>
        <taxon>Pseudomonadota</taxon>
        <taxon>Betaproteobacteria</taxon>
        <taxon>Burkholderiales</taxon>
        <taxon>Burkholderiaceae</taxon>
        <taxon>Trinickia</taxon>
    </lineage>
</organism>
<evidence type="ECO:0000256" key="2">
    <source>
        <dbReference type="ARBA" id="ARBA00022840"/>
    </source>
</evidence>
<dbReference type="InterPro" id="IPR058031">
    <property type="entry name" value="AAA_lid_NorR"/>
</dbReference>
<evidence type="ECO:0000259" key="6">
    <source>
        <dbReference type="PROSITE" id="PS50045"/>
    </source>
</evidence>
<proteinExistence type="predicted"/>
<dbReference type="KEGG" id="tvl:FAZ95_12155"/>
<dbReference type="InterPro" id="IPR003018">
    <property type="entry name" value="GAF"/>
</dbReference>
<dbReference type="InterPro" id="IPR027417">
    <property type="entry name" value="P-loop_NTPase"/>
</dbReference>
<dbReference type="InterPro" id="IPR029016">
    <property type="entry name" value="GAF-like_dom_sf"/>
</dbReference>
<keyword evidence="8" id="KW-1185">Reference proteome</keyword>